<dbReference type="Pfam" id="PF02674">
    <property type="entry name" value="Colicin_V"/>
    <property type="match status" value="1"/>
</dbReference>
<dbReference type="EMBL" id="AM180252">
    <property type="protein sequence ID" value="CAJ54765.1"/>
    <property type="molecule type" value="Genomic_DNA"/>
</dbReference>
<dbReference type="PANTHER" id="PTHR37306:SF1">
    <property type="entry name" value="COLICIN V PRODUCTION PROTEIN"/>
    <property type="match status" value="1"/>
</dbReference>
<dbReference type="STRING" id="363253.LI0711"/>
<dbReference type="eggNOG" id="COG1286">
    <property type="taxonomic scope" value="Bacteria"/>
</dbReference>
<evidence type="ECO:0000313" key="7">
    <source>
        <dbReference type="Proteomes" id="UP000002430"/>
    </source>
</evidence>
<feature type="transmembrane region" description="Helical" evidence="5">
    <location>
        <begin position="6"/>
        <end position="23"/>
    </location>
</feature>
<evidence type="ECO:0000256" key="1">
    <source>
        <dbReference type="ARBA" id="ARBA00004141"/>
    </source>
</evidence>
<dbReference type="KEGG" id="lip:LI0711"/>
<name>Q1MQG2_LAWIP</name>
<evidence type="ECO:0000256" key="2">
    <source>
        <dbReference type="ARBA" id="ARBA00022692"/>
    </source>
</evidence>
<feature type="transmembrane region" description="Helical" evidence="5">
    <location>
        <begin position="30"/>
        <end position="50"/>
    </location>
</feature>
<gene>
    <name evidence="6" type="ordered locus">LI0711</name>
</gene>
<organism evidence="6 7">
    <name type="scientific">Lawsonia intracellularis (strain PHE/MN1-00)</name>
    <dbReference type="NCBI Taxonomy" id="363253"/>
    <lineage>
        <taxon>Bacteria</taxon>
        <taxon>Pseudomonadati</taxon>
        <taxon>Thermodesulfobacteriota</taxon>
        <taxon>Desulfovibrionia</taxon>
        <taxon>Desulfovibrionales</taxon>
        <taxon>Desulfovibrionaceae</taxon>
        <taxon>Lawsonia</taxon>
    </lineage>
</organism>
<dbReference type="AlphaFoldDB" id="Q1MQG2"/>
<dbReference type="GO" id="GO:0009403">
    <property type="term" value="P:toxin biosynthetic process"/>
    <property type="evidence" value="ECO:0007669"/>
    <property type="project" value="InterPro"/>
</dbReference>
<dbReference type="HOGENOM" id="CLU_092720_4_1_7"/>
<proteinExistence type="predicted"/>
<dbReference type="RefSeq" id="WP_011526794.1">
    <property type="nucleotide sequence ID" value="NC_008011.1"/>
</dbReference>
<keyword evidence="3 5" id="KW-1133">Transmembrane helix</keyword>
<keyword evidence="7" id="KW-1185">Reference proteome</keyword>
<protein>
    <submittedName>
        <fullName evidence="6">Uncharacterized membrane protein, required for colicin V production</fullName>
    </submittedName>
</protein>
<dbReference type="InterPro" id="IPR003825">
    <property type="entry name" value="Colicin-V_CvpA"/>
</dbReference>
<keyword evidence="2 5" id="KW-0812">Transmembrane</keyword>
<reference evidence="6 7" key="1">
    <citation type="submission" date="2005-11" db="EMBL/GenBank/DDBJ databases">
        <title>The complete genome sequence of Lawsonia intracellularis: the causative agent of proliferative enteropathy.</title>
        <authorList>
            <person name="Kaur K."/>
            <person name="Zhang Q."/>
            <person name="Beckler D."/>
            <person name="Munir S."/>
            <person name="Li L."/>
            <person name="Kinsley K."/>
            <person name="Herron L."/>
            <person name="Peterson A."/>
            <person name="May B."/>
            <person name="Singh S."/>
            <person name="Gebhart C."/>
            <person name="Kapur V."/>
        </authorList>
    </citation>
    <scope>NUCLEOTIDE SEQUENCE [LARGE SCALE GENOMIC DNA]</scope>
    <source>
        <strain evidence="6 7">PHE/MN1-00</strain>
    </source>
</reference>
<dbReference type="PANTHER" id="PTHR37306">
    <property type="entry name" value="COLICIN V PRODUCTION PROTEIN"/>
    <property type="match status" value="1"/>
</dbReference>
<feature type="transmembrane region" description="Helical" evidence="5">
    <location>
        <begin position="70"/>
        <end position="91"/>
    </location>
</feature>
<sequence length="167" mass="19095">MNLLYQLNILDLVLVILCIFFILKGLNRGLLQELAGIIIFIISLWTAYMLYIKFGNMLLSYIGSQKWSYFLAYIAIFFSVMIISSIMSGLLQKHLGWKSGGWINWLGGGVIGALKAFVFCMIIIAVFEYTADSKPFVLESKIVTFVKKHDTFFREFIKHSIGNERSI</sequence>
<evidence type="ECO:0000256" key="3">
    <source>
        <dbReference type="ARBA" id="ARBA00022989"/>
    </source>
</evidence>
<evidence type="ECO:0000313" key="6">
    <source>
        <dbReference type="EMBL" id="CAJ54765.1"/>
    </source>
</evidence>
<comment type="subcellular location">
    <subcellularLocation>
        <location evidence="1">Membrane</location>
        <topology evidence="1">Multi-pass membrane protein</topology>
    </subcellularLocation>
</comment>
<dbReference type="GO" id="GO:0016020">
    <property type="term" value="C:membrane"/>
    <property type="evidence" value="ECO:0007669"/>
    <property type="project" value="UniProtKB-SubCell"/>
</dbReference>
<dbReference type="Proteomes" id="UP000002430">
    <property type="component" value="Chromosome"/>
</dbReference>
<dbReference type="TCDB" id="9.B.160.1.15">
    <property type="family name" value="the colicin v production (cvpa) family"/>
</dbReference>
<evidence type="ECO:0000256" key="5">
    <source>
        <dbReference type="SAM" id="Phobius"/>
    </source>
</evidence>
<evidence type="ECO:0000256" key="4">
    <source>
        <dbReference type="ARBA" id="ARBA00023136"/>
    </source>
</evidence>
<feature type="transmembrane region" description="Helical" evidence="5">
    <location>
        <begin position="103"/>
        <end position="127"/>
    </location>
</feature>
<accession>Q1MQG2</accession>
<keyword evidence="4 5" id="KW-0472">Membrane</keyword>